<name>A0ABV7D6H9_9PROT</name>
<dbReference type="InterPro" id="IPR038444">
    <property type="entry name" value="DUF465_sf"/>
</dbReference>
<evidence type="ECO:0000313" key="2">
    <source>
        <dbReference type="Proteomes" id="UP001595444"/>
    </source>
</evidence>
<dbReference type="EMBL" id="JBHRSL010000010">
    <property type="protein sequence ID" value="MFC3052716.1"/>
    <property type="molecule type" value="Genomic_DNA"/>
</dbReference>
<evidence type="ECO:0000313" key="1">
    <source>
        <dbReference type="EMBL" id="MFC3052716.1"/>
    </source>
</evidence>
<dbReference type="RefSeq" id="WP_194213633.1">
    <property type="nucleotide sequence ID" value="NZ_CP061205.1"/>
</dbReference>
<keyword evidence="2" id="KW-1185">Reference proteome</keyword>
<dbReference type="Gene3D" id="6.10.280.50">
    <property type="match status" value="1"/>
</dbReference>
<dbReference type="Pfam" id="PF04325">
    <property type="entry name" value="DUF465"/>
    <property type="match status" value="1"/>
</dbReference>
<gene>
    <name evidence="1" type="ORF">ACFOKA_12450</name>
</gene>
<dbReference type="InterPro" id="IPR007420">
    <property type="entry name" value="DUF465"/>
</dbReference>
<comment type="caution">
    <text evidence="1">The sequence shown here is derived from an EMBL/GenBank/DDBJ whole genome shotgun (WGS) entry which is preliminary data.</text>
</comment>
<proteinExistence type="predicted"/>
<sequence>MNLDEDVIRERLAVIAEEHRDLDDAIAALMLAGSVDLLLIQRMKKRKLSLKDEIGKLQNMLVPDIIA</sequence>
<reference evidence="2" key="1">
    <citation type="journal article" date="2019" name="Int. J. Syst. Evol. Microbiol.">
        <title>The Global Catalogue of Microorganisms (GCM) 10K type strain sequencing project: providing services to taxonomists for standard genome sequencing and annotation.</title>
        <authorList>
            <consortium name="The Broad Institute Genomics Platform"/>
            <consortium name="The Broad Institute Genome Sequencing Center for Infectious Disease"/>
            <person name="Wu L."/>
            <person name="Ma J."/>
        </authorList>
    </citation>
    <scope>NUCLEOTIDE SEQUENCE [LARGE SCALE GENOMIC DNA]</scope>
    <source>
        <strain evidence="2">KCTC 62164</strain>
    </source>
</reference>
<dbReference type="Proteomes" id="UP001595444">
    <property type="component" value="Unassembled WGS sequence"/>
</dbReference>
<protein>
    <submittedName>
        <fullName evidence="1">YdcH family protein</fullName>
    </submittedName>
</protein>
<accession>A0ABV7D6H9</accession>
<organism evidence="1 2">
    <name type="scientific">Kordiimonas pumila</name>
    <dbReference type="NCBI Taxonomy" id="2161677"/>
    <lineage>
        <taxon>Bacteria</taxon>
        <taxon>Pseudomonadati</taxon>
        <taxon>Pseudomonadota</taxon>
        <taxon>Alphaproteobacteria</taxon>
        <taxon>Kordiimonadales</taxon>
        <taxon>Kordiimonadaceae</taxon>
        <taxon>Kordiimonas</taxon>
    </lineage>
</organism>